<name>A0A975HFC7_9SPHN</name>
<dbReference type="InterPro" id="IPR012659">
    <property type="entry name" value="CHP02444"/>
</dbReference>
<evidence type="ECO:0000313" key="1">
    <source>
        <dbReference type="EMBL" id="QTH23262.1"/>
    </source>
</evidence>
<accession>A0A975HFC7</accession>
<dbReference type="EMBL" id="CP059319">
    <property type="protein sequence ID" value="QTH23262.1"/>
    <property type="molecule type" value="Genomic_DNA"/>
</dbReference>
<proteinExistence type="predicted"/>
<protein>
    <submittedName>
        <fullName evidence="1">TIGR02444 family protein</fullName>
    </submittedName>
</protein>
<reference evidence="1" key="2">
    <citation type="submission" date="2021-04" db="EMBL/GenBank/DDBJ databases">
        <title>Isolation and genomic analysis of the ibuprofen-degrading bacterium Sphingomonas strain MPO218.</title>
        <authorList>
            <person name="Aulestia M."/>
            <person name="Flores A."/>
            <person name="Mangas E.L."/>
            <person name="Perez-Pulido A.J."/>
            <person name="Santero E."/>
            <person name="Camacho E.M."/>
        </authorList>
    </citation>
    <scope>NUCLEOTIDE SEQUENCE</scope>
    <source>
        <strain evidence="1">MPO218</strain>
    </source>
</reference>
<dbReference type="RefSeq" id="WP_208633704.1">
    <property type="nucleotide sequence ID" value="NZ_CP059319.1"/>
</dbReference>
<reference evidence="1" key="1">
    <citation type="submission" date="2020-07" db="EMBL/GenBank/DDBJ databases">
        <authorList>
            <person name="Camacho E."/>
        </authorList>
    </citation>
    <scope>NUCLEOTIDE SEQUENCE</scope>
    <source>
        <strain evidence="1">MPO218</strain>
    </source>
</reference>
<sequence length="173" mass="19156">MAAVSTSSKHRLDTVWAYFLDLYARPGVKETCLDWQDRLGADVILLLWLLRLGAEDGLAVDDVSLRRVDERMKEWRMSAILPIRDARRAAGKLAKAGDRDASSLYPRLKRVELAAERMALRRLLLEDGVAGQRLPEQLAATANLERYLGTLAEGLAAEERTAIARLVSAAEAG</sequence>
<dbReference type="NCBIfam" id="TIGR02444">
    <property type="entry name" value="TIGR02444 family protein"/>
    <property type="match status" value="1"/>
</dbReference>
<organism evidence="1 2">
    <name type="scientific">Rhizorhabdus wittichii</name>
    <dbReference type="NCBI Taxonomy" id="160791"/>
    <lineage>
        <taxon>Bacteria</taxon>
        <taxon>Pseudomonadati</taxon>
        <taxon>Pseudomonadota</taxon>
        <taxon>Alphaproteobacteria</taxon>
        <taxon>Sphingomonadales</taxon>
        <taxon>Sphingomonadaceae</taxon>
        <taxon>Rhizorhabdus</taxon>
    </lineage>
</organism>
<dbReference type="Pfam" id="PF09523">
    <property type="entry name" value="DUF2390"/>
    <property type="match status" value="1"/>
</dbReference>
<evidence type="ECO:0000313" key="2">
    <source>
        <dbReference type="Proteomes" id="UP000664914"/>
    </source>
</evidence>
<dbReference type="Proteomes" id="UP000664914">
    <property type="component" value="Chromosome"/>
</dbReference>
<dbReference type="AlphaFoldDB" id="A0A975HFC7"/>
<gene>
    <name evidence="1" type="ORF">HRJ34_07110</name>
</gene>